<organism evidence="1 2">
    <name type="scientific">Hibiscus sabdariffa</name>
    <name type="common">roselle</name>
    <dbReference type="NCBI Taxonomy" id="183260"/>
    <lineage>
        <taxon>Eukaryota</taxon>
        <taxon>Viridiplantae</taxon>
        <taxon>Streptophyta</taxon>
        <taxon>Embryophyta</taxon>
        <taxon>Tracheophyta</taxon>
        <taxon>Spermatophyta</taxon>
        <taxon>Magnoliopsida</taxon>
        <taxon>eudicotyledons</taxon>
        <taxon>Gunneridae</taxon>
        <taxon>Pentapetalae</taxon>
        <taxon>rosids</taxon>
        <taxon>malvids</taxon>
        <taxon>Malvales</taxon>
        <taxon>Malvaceae</taxon>
        <taxon>Malvoideae</taxon>
        <taxon>Hibiscus</taxon>
    </lineage>
</organism>
<dbReference type="Proteomes" id="UP001472677">
    <property type="component" value="Unassembled WGS sequence"/>
</dbReference>
<accession>A0ABR2CV41</accession>
<evidence type="ECO:0000313" key="2">
    <source>
        <dbReference type="Proteomes" id="UP001472677"/>
    </source>
</evidence>
<protein>
    <submittedName>
        <fullName evidence="1">Uncharacterized protein</fullName>
    </submittedName>
</protein>
<proteinExistence type="predicted"/>
<dbReference type="EMBL" id="JBBPBM010000042">
    <property type="protein sequence ID" value="KAK8523666.1"/>
    <property type="molecule type" value="Genomic_DNA"/>
</dbReference>
<keyword evidence="2" id="KW-1185">Reference proteome</keyword>
<name>A0ABR2CV41_9ROSI</name>
<evidence type="ECO:0000313" key="1">
    <source>
        <dbReference type="EMBL" id="KAK8523666.1"/>
    </source>
</evidence>
<reference evidence="1 2" key="1">
    <citation type="journal article" date="2024" name="G3 (Bethesda)">
        <title>Genome assembly of Hibiscus sabdariffa L. provides insights into metabolisms of medicinal natural products.</title>
        <authorList>
            <person name="Kim T."/>
        </authorList>
    </citation>
    <scope>NUCLEOTIDE SEQUENCE [LARGE SCALE GENOMIC DNA]</scope>
    <source>
        <strain evidence="1">TK-2024</strain>
        <tissue evidence="1">Old leaves</tissue>
    </source>
</reference>
<gene>
    <name evidence="1" type="ORF">V6N12_013751</name>
</gene>
<sequence>MPESGLESGDLWGGSPSFTTGATVFVSSPSLQGFNAEISNHRRRGNPNGSVEVEADDAMEMSSMKVMMDFLVEVVGWDGLVSVSPDGAARW</sequence>
<comment type="caution">
    <text evidence="1">The sequence shown here is derived from an EMBL/GenBank/DDBJ whole genome shotgun (WGS) entry which is preliminary data.</text>
</comment>